<gene>
    <name evidence="2" type="ORF">COB21_03555</name>
</gene>
<evidence type="ECO:0000313" key="3">
    <source>
        <dbReference type="Proteomes" id="UP000218775"/>
    </source>
</evidence>
<reference evidence="3" key="1">
    <citation type="submission" date="2017-08" db="EMBL/GenBank/DDBJ databases">
        <title>A dynamic microbial community with high functional redundancy inhabits the cold, oxic subseafloor aquifer.</title>
        <authorList>
            <person name="Tully B.J."/>
            <person name="Wheat C.G."/>
            <person name="Glazer B.T."/>
            <person name="Huber J.A."/>
        </authorList>
    </citation>
    <scope>NUCLEOTIDE SEQUENCE [LARGE SCALE GENOMIC DNA]</scope>
</reference>
<name>A0A2A4X4F9_UNCAE</name>
<feature type="coiled-coil region" evidence="1">
    <location>
        <begin position="162"/>
        <end position="189"/>
    </location>
</feature>
<dbReference type="Proteomes" id="UP000218775">
    <property type="component" value="Unassembled WGS sequence"/>
</dbReference>
<dbReference type="EMBL" id="NVUK01000021">
    <property type="protein sequence ID" value="PCI77009.1"/>
    <property type="molecule type" value="Genomic_DNA"/>
</dbReference>
<comment type="caution">
    <text evidence="2">The sequence shown here is derived from an EMBL/GenBank/DDBJ whole genome shotgun (WGS) entry which is preliminary data.</text>
</comment>
<keyword evidence="1" id="KW-0175">Coiled coil</keyword>
<organism evidence="2 3">
    <name type="scientific">Aerophobetes bacterium</name>
    <dbReference type="NCBI Taxonomy" id="2030807"/>
    <lineage>
        <taxon>Bacteria</taxon>
        <taxon>Candidatus Aerophobota</taxon>
    </lineage>
</organism>
<accession>A0A2A4X4F9</accession>
<proteinExistence type="predicted"/>
<evidence type="ECO:0000256" key="1">
    <source>
        <dbReference type="SAM" id="Coils"/>
    </source>
</evidence>
<dbReference type="AlphaFoldDB" id="A0A2A4X4F9"/>
<evidence type="ECO:0000313" key="2">
    <source>
        <dbReference type="EMBL" id="PCI77009.1"/>
    </source>
</evidence>
<protein>
    <submittedName>
        <fullName evidence="2">Uncharacterized protein</fullName>
    </submittedName>
</protein>
<sequence>MSTISDVTDESTPLVDNTNNDLYLDYLKSSEGKDTHNIAAMLHLIQFMISQLHEIQDSITHEKSKAVEYWTKEAEKASDAMQTSGMLKLIDMAGPLLEMAAPFYANDTNFPNYSDDEIKALLSKIKNMGGTAFKSISTMGSQVYDSKSQESSQHSQLHQSDKESLQTLLQNLSQALQAIQDRLNQAINTLGTQNKDSSGR</sequence>